<accession>A0A0F7SKX0</accession>
<name>A0A0F7SKX0_PHARH</name>
<feature type="transmembrane region" description="Helical" evidence="1">
    <location>
        <begin position="21"/>
        <end position="39"/>
    </location>
</feature>
<reference evidence="2" key="1">
    <citation type="submission" date="2014-08" db="EMBL/GenBank/DDBJ databases">
        <authorList>
            <person name="Sharma Rahul"/>
            <person name="Thines Marco"/>
        </authorList>
    </citation>
    <scope>NUCLEOTIDE SEQUENCE</scope>
</reference>
<evidence type="ECO:0000313" key="2">
    <source>
        <dbReference type="EMBL" id="CDZ97597.1"/>
    </source>
</evidence>
<keyword evidence="1" id="KW-0812">Transmembrane</keyword>
<evidence type="ECO:0000256" key="1">
    <source>
        <dbReference type="SAM" id="Phobius"/>
    </source>
</evidence>
<sequence length="122" mass="12973">MRLVEASQAAPSPSRHLAIPASLFTFVGLQAAALLPLTFQHVGDPMGTFARILPAGYDRATDGLASSLRVQIATTTGAQAYPVIAILFIGGTLFARNRLKGLPRLQQGLMKLIIYAGLFSHV</sequence>
<keyword evidence="1" id="KW-0472">Membrane</keyword>
<protein>
    <submittedName>
        <fullName evidence="2">Uncharacterized protein</fullName>
    </submittedName>
</protein>
<organism evidence="2">
    <name type="scientific">Phaffia rhodozyma</name>
    <name type="common">Yeast</name>
    <name type="synonym">Xanthophyllomyces dendrorhous</name>
    <dbReference type="NCBI Taxonomy" id="264483"/>
    <lineage>
        <taxon>Eukaryota</taxon>
        <taxon>Fungi</taxon>
        <taxon>Dikarya</taxon>
        <taxon>Basidiomycota</taxon>
        <taxon>Agaricomycotina</taxon>
        <taxon>Tremellomycetes</taxon>
        <taxon>Cystofilobasidiales</taxon>
        <taxon>Mrakiaceae</taxon>
        <taxon>Phaffia</taxon>
    </lineage>
</organism>
<proteinExistence type="predicted"/>
<feature type="transmembrane region" description="Helical" evidence="1">
    <location>
        <begin position="78"/>
        <end position="95"/>
    </location>
</feature>
<dbReference type="EMBL" id="LN483236">
    <property type="protein sequence ID" value="CDZ97597.1"/>
    <property type="molecule type" value="Genomic_DNA"/>
</dbReference>
<dbReference type="AlphaFoldDB" id="A0A0F7SKX0"/>
<keyword evidence="1" id="KW-1133">Transmembrane helix</keyword>